<evidence type="ECO:0000313" key="1">
    <source>
        <dbReference type="EMBL" id="PON43504.1"/>
    </source>
</evidence>
<keyword evidence="2" id="KW-1185">Reference proteome</keyword>
<proteinExistence type="predicted"/>
<comment type="caution">
    <text evidence="1">The sequence shown here is derived from an EMBL/GenBank/DDBJ whole genome shotgun (WGS) entry which is preliminary data.</text>
</comment>
<feature type="non-terminal residue" evidence="1">
    <location>
        <position position="1"/>
    </location>
</feature>
<protein>
    <submittedName>
        <fullName evidence="1">Uncharacterized protein</fullName>
    </submittedName>
</protein>
<dbReference type="EMBL" id="JXTB01000370">
    <property type="protein sequence ID" value="PON43504.1"/>
    <property type="molecule type" value="Genomic_DNA"/>
</dbReference>
<sequence length="43" mass="4792">PQIEFYSLLCVIFKINKIKGHGFASSCKTLSFPKACQSRICAL</sequence>
<evidence type="ECO:0000313" key="2">
    <source>
        <dbReference type="Proteomes" id="UP000237105"/>
    </source>
</evidence>
<gene>
    <name evidence="1" type="ORF">PanWU01x14_273520</name>
</gene>
<dbReference type="AlphaFoldDB" id="A0A2P5B3X9"/>
<name>A0A2P5B3X9_PARAD</name>
<reference evidence="2" key="1">
    <citation type="submission" date="2016-06" db="EMBL/GenBank/DDBJ databases">
        <title>Parallel loss of symbiosis genes in relatives of nitrogen-fixing non-legume Parasponia.</title>
        <authorList>
            <person name="Van Velzen R."/>
            <person name="Holmer R."/>
            <person name="Bu F."/>
            <person name="Rutten L."/>
            <person name="Van Zeijl A."/>
            <person name="Liu W."/>
            <person name="Santuari L."/>
            <person name="Cao Q."/>
            <person name="Sharma T."/>
            <person name="Shen D."/>
            <person name="Roswanjaya Y."/>
            <person name="Wardhani T."/>
            <person name="Kalhor M.S."/>
            <person name="Jansen J."/>
            <person name="Van den Hoogen J."/>
            <person name="Gungor B."/>
            <person name="Hartog M."/>
            <person name="Hontelez J."/>
            <person name="Verver J."/>
            <person name="Yang W.-C."/>
            <person name="Schijlen E."/>
            <person name="Repin R."/>
            <person name="Schilthuizen M."/>
            <person name="Schranz E."/>
            <person name="Heidstra R."/>
            <person name="Miyata K."/>
            <person name="Fedorova E."/>
            <person name="Kohlen W."/>
            <person name="Bisseling T."/>
            <person name="Smit S."/>
            <person name="Geurts R."/>
        </authorList>
    </citation>
    <scope>NUCLEOTIDE SEQUENCE [LARGE SCALE GENOMIC DNA]</scope>
    <source>
        <strain evidence="2">cv. WU1-14</strain>
    </source>
</reference>
<accession>A0A2P5B3X9</accession>
<organism evidence="1 2">
    <name type="scientific">Parasponia andersonii</name>
    <name type="common">Sponia andersonii</name>
    <dbReference type="NCBI Taxonomy" id="3476"/>
    <lineage>
        <taxon>Eukaryota</taxon>
        <taxon>Viridiplantae</taxon>
        <taxon>Streptophyta</taxon>
        <taxon>Embryophyta</taxon>
        <taxon>Tracheophyta</taxon>
        <taxon>Spermatophyta</taxon>
        <taxon>Magnoliopsida</taxon>
        <taxon>eudicotyledons</taxon>
        <taxon>Gunneridae</taxon>
        <taxon>Pentapetalae</taxon>
        <taxon>rosids</taxon>
        <taxon>fabids</taxon>
        <taxon>Rosales</taxon>
        <taxon>Cannabaceae</taxon>
        <taxon>Parasponia</taxon>
    </lineage>
</organism>
<dbReference type="Proteomes" id="UP000237105">
    <property type="component" value="Unassembled WGS sequence"/>
</dbReference>